<keyword evidence="7 9" id="KW-0472">Membrane</keyword>
<reference evidence="11 12" key="2">
    <citation type="submission" date="2020-02" db="EMBL/GenBank/DDBJ databases">
        <title>The new genus of Enterobacteriales.</title>
        <authorList>
            <person name="Kim I.S."/>
        </authorList>
    </citation>
    <scope>NUCLEOTIDE SEQUENCE [LARGE SCALE GENOMIC DNA]</scope>
    <source>
        <strain evidence="11 12">SAP-6</strain>
    </source>
</reference>
<keyword evidence="4" id="KW-0997">Cell inner membrane</keyword>
<dbReference type="PANTHER" id="PTHR30353:SF10">
    <property type="entry name" value="INNER MEMBRANE PROTEIN YGHB"/>
    <property type="match status" value="1"/>
</dbReference>
<dbReference type="GO" id="GO:0005886">
    <property type="term" value="C:plasma membrane"/>
    <property type="evidence" value="ECO:0007669"/>
    <property type="project" value="UniProtKB-SubCell"/>
</dbReference>
<dbReference type="AlphaFoldDB" id="A0A845SLZ2"/>
<reference evidence="11 12" key="1">
    <citation type="submission" date="2019-12" db="EMBL/GenBank/DDBJ databases">
        <authorList>
            <person name="Lee S.D."/>
        </authorList>
    </citation>
    <scope>NUCLEOTIDE SEQUENCE [LARGE SCALE GENOMIC DNA]</scope>
    <source>
        <strain evidence="11 12">SAP-6</strain>
    </source>
</reference>
<accession>A0A845SLZ2</accession>
<feature type="transmembrane region" description="Helical" evidence="9">
    <location>
        <begin position="64"/>
        <end position="87"/>
    </location>
</feature>
<dbReference type="EMBL" id="WUBS01000008">
    <property type="protein sequence ID" value="NDL63641.1"/>
    <property type="molecule type" value="Genomic_DNA"/>
</dbReference>
<evidence type="ECO:0000256" key="1">
    <source>
        <dbReference type="ARBA" id="ARBA00004429"/>
    </source>
</evidence>
<feature type="transmembrane region" description="Helical" evidence="9">
    <location>
        <begin position="155"/>
        <end position="176"/>
    </location>
</feature>
<name>A0A845SLZ2_9GAMM</name>
<dbReference type="Pfam" id="PF09335">
    <property type="entry name" value="VTT_dom"/>
    <property type="match status" value="1"/>
</dbReference>
<comment type="similarity">
    <text evidence="2 9">Belongs to the DedA family.</text>
</comment>
<dbReference type="Proteomes" id="UP000461443">
    <property type="component" value="Unassembled WGS sequence"/>
</dbReference>
<evidence type="ECO:0000313" key="12">
    <source>
        <dbReference type="Proteomes" id="UP000461443"/>
    </source>
</evidence>
<evidence type="ECO:0000256" key="3">
    <source>
        <dbReference type="ARBA" id="ARBA00022475"/>
    </source>
</evidence>
<evidence type="ECO:0000256" key="9">
    <source>
        <dbReference type="RuleBase" id="RU367016"/>
    </source>
</evidence>
<keyword evidence="5 9" id="KW-0812">Transmembrane</keyword>
<feature type="transmembrane region" description="Helical" evidence="9">
    <location>
        <begin position="24"/>
        <end position="43"/>
    </location>
</feature>
<feature type="transmembrane region" description="Helical" evidence="9">
    <location>
        <begin position="188"/>
        <end position="212"/>
    </location>
</feature>
<feature type="domain" description="VTT" evidence="10">
    <location>
        <begin position="48"/>
        <end position="173"/>
    </location>
</feature>
<dbReference type="InterPro" id="IPR032816">
    <property type="entry name" value="VTT_dom"/>
</dbReference>
<protein>
    <recommendedName>
        <fullName evidence="8">Inner membrane protein YghB</fullName>
    </recommendedName>
</protein>
<keyword evidence="3 9" id="KW-1003">Cell membrane</keyword>
<evidence type="ECO:0000256" key="5">
    <source>
        <dbReference type="ARBA" id="ARBA00022692"/>
    </source>
</evidence>
<evidence type="ECO:0000256" key="7">
    <source>
        <dbReference type="ARBA" id="ARBA00023136"/>
    </source>
</evidence>
<comment type="subcellular location">
    <subcellularLocation>
        <location evidence="1">Cell inner membrane</location>
        <topology evidence="1">Multi-pass membrane protein</topology>
    </subcellularLocation>
    <subcellularLocation>
        <location evidence="9">Cell membrane</location>
        <topology evidence="9">Multi-pass membrane protein</topology>
    </subcellularLocation>
</comment>
<dbReference type="PANTHER" id="PTHR30353">
    <property type="entry name" value="INNER MEMBRANE PROTEIN DEDA-RELATED"/>
    <property type="match status" value="1"/>
</dbReference>
<evidence type="ECO:0000256" key="4">
    <source>
        <dbReference type="ARBA" id="ARBA00022519"/>
    </source>
</evidence>
<gene>
    <name evidence="11" type="ORF">GRH90_12895</name>
</gene>
<dbReference type="InterPro" id="IPR032818">
    <property type="entry name" value="DedA-like"/>
</dbReference>
<evidence type="ECO:0000256" key="2">
    <source>
        <dbReference type="ARBA" id="ARBA00010792"/>
    </source>
</evidence>
<keyword evidence="6 9" id="KW-1133">Transmembrane helix</keyword>
<evidence type="ECO:0000256" key="8">
    <source>
        <dbReference type="ARBA" id="ARBA00040772"/>
    </source>
</evidence>
<evidence type="ECO:0000259" key="10">
    <source>
        <dbReference type="Pfam" id="PF09335"/>
    </source>
</evidence>
<evidence type="ECO:0000256" key="6">
    <source>
        <dbReference type="ARBA" id="ARBA00022989"/>
    </source>
</evidence>
<organism evidence="11 12">
    <name type="scientific">Acerihabitans arboris</name>
    <dbReference type="NCBI Taxonomy" id="2691583"/>
    <lineage>
        <taxon>Bacteria</taxon>
        <taxon>Pseudomonadati</taxon>
        <taxon>Pseudomonadota</taxon>
        <taxon>Gammaproteobacteria</taxon>
        <taxon>Enterobacterales</taxon>
        <taxon>Pectobacteriaceae</taxon>
        <taxon>Acerihabitans</taxon>
    </lineage>
</organism>
<dbReference type="RefSeq" id="WP_162366357.1">
    <property type="nucleotide sequence ID" value="NZ_WUBS01000008.1"/>
</dbReference>
<proteinExistence type="inferred from homology"/>
<sequence>MSVLHEIVRALWQQDFAALANPRVIGIVYCVMFATLFLENGLLPASFLPGDSLLLLSGAMVAKGVMAFIPTLIILTVAASLGCWFSYLQGRWLGDTRIVRGWLLHLPAHYHQRAYAMFNRHGLMALLVGRFLAFIRTLLPTMAGISGLSNTRFQLFNWLSALIWVGTLLTLGYSISHVPLVKHHEDQVMMVLMVLPLVLLCSGLVGTLLLLLRKRKVKDAA</sequence>
<keyword evidence="12" id="KW-1185">Reference proteome</keyword>
<evidence type="ECO:0000313" key="11">
    <source>
        <dbReference type="EMBL" id="NDL63641.1"/>
    </source>
</evidence>
<comment type="caution">
    <text evidence="11">The sequence shown here is derived from an EMBL/GenBank/DDBJ whole genome shotgun (WGS) entry which is preliminary data.</text>
</comment>